<dbReference type="Proteomes" id="UP000032266">
    <property type="component" value="Chromosome"/>
</dbReference>
<dbReference type="InterPro" id="IPR036779">
    <property type="entry name" value="LysM_dom_sf"/>
</dbReference>
<accession>A0A0C5VIJ3</accession>
<dbReference type="KEGG" id="gsn:YC6258_02042"/>
<organism evidence="2 3">
    <name type="scientific">Gynuella sunshinyii YC6258</name>
    <dbReference type="NCBI Taxonomy" id="1445510"/>
    <lineage>
        <taxon>Bacteria</taxon>
        <taxon>Pseudomonadati</taxon>
        <taxon>Pseudomonadota</taxon>
        <taxon>Gammaproteobacteria</taxon>
        <taxon>Oceanospirillales</taxon>
        <taxon>Saccharospirillaceae</taxon>
        <taxon>Gynuella</taxon>
    </lineage>
</organism>
<proteinExistence type="predicted"/>
<dbReference type="EMBL" id="CP007142">
    <property type="protein sequence ID" value="AJQ94086.1"/>
    <property type="molecule type" value="Genomic_DNA"/>
</dbReference>
<evidence type="ECO:0000313" key="2">
    <source>
        <dbReference type="EMBL" id="AJQ94086.1"/>
    </source>
</evidence>
<dbReference type="Gene3D" id="3.10.350.10">
    <property type="entry name" value="LysM domain"/>
    <property type="match status" value="1"/>
</dbReference>
<gene>
    <name evidence="2" type="ORF">YC6258_02042</name>
</gene>
<name>A0A0C5VIJ3_9GAMM</name>
<evidence type="ECO:0000313" key="3">
    <source>
        <dbReference type="Proteomes" id="UP000032266"/>
    </source>
</evidence>
<keyword evidence="3" id="KW-1185">Reference proteome</keyword>
<dbReference type="HOGENOM" id="CLU_005234_0_0_6"/>
<feature type="domain" description="LysM" evidence="1">
    <location>
        <begin position="18"/>
        <end position="70"/>
    </location>
</feature>
<dbReference type="OrthoDB" id="1404170at2"/>
<evidence type="ECO:0000259" key="1">
    <source>
        <dbReference type="PROSITE" id="PS51782"/>
    </source>
</evidence>
<reference evidence="2 3" key="1">
    <citation type="submission" date="2014-01" db="EMBL/GenBank/DDBJ databases">
        <title>Full genme sequencing of cellulolytic bacterium Gynuella sunshinyii YC6258T gen. nov., sp. nov.</title>
        <authorList>
            <person name="Khan H."/>
            <person name="Chung E.J."/>
            <person name="Chung Y.R."/>
        </authorList>
    </citation>
    <scope>NUCLEOTIDE SEQUENCE [LARGE SCALE GENOMIC DNA]</scope>
    <source>
        <strain evidence="2 3">YC6258</strain>
    </source>
</reference>
<dbReference type="RefSeq" id="WP_044616692.1">
    <property type="nucleotide sequence ID" value="NZ_CP007142.1"/>
</dbReference>
<dbReference type="SMART" id="SM00257">
    <property type="entry name" value="LysM"/>
    <property type="match status" value="1"/>
</dbReference>
<dbReference type="PROSITE" id="PS51782">
    <property type="entry name" value="LYSM"/>
    <property type="match status" value="1"/>
</dbReference>
<protein>
    <recommendedName>
        <fullName evidence="1">LysM domain-containing protein</fullName>
    </recommendedName>
</protein>
<dbReference type="InterPro" id="IPR018392">
    <property type="entry name" value="LysM"/>
</dbReference>
<sequence>MTQSRFDALKTALKQADQTYTVQSGDNLYDLAKGLEYVNYLVIWRANPDKIKTSTDSSSPVLQIGEELTLPKYTVTNHRPEVDKAMKAAWQIEQEQANHLARARTGVVHGTGQQNWQSVRIYWGNEDIEDLNTTFPFARIHELPDNILSSKEHPAVAILDQDVRINRFENLSGNVILQQQEDKTATWDQALRSHEDMTEAHAQATRVQIESIYVPGTQLDKNYDFDDRSGRYGQPENPRKLEKCRRGRIASAVSQHVIVRIEMSGPVTKPAELPSLDTWAFLQPPSIGGNPYRLNGNNQWVTDDAQKAGWFHGWILGVEAEEIGKNLYKVPLTQFRPLFTEQEGTDSHQSFQQVLEARMKVDDNNPRVVYVKYPAIVYNDCTKEDFKRRRQLLLEKEQYQDVLSIEVGSYMKIWVRNHTYKWMDDGPKDEYSEDLPNSMAVDDPYLFPRTLSDGRTNPGFNPQLCRNHTWRRERLVDGRIETDPDTGKAREQAVDSASKSYGDLLYVGLYPAELIHSLNRISQPEQPGKPRELNVFNWLGTSVAYAVLLNTLKRILRHAAAKKAAKQYDPSLPDRKKPEYWEYEYGKTLKKFLSTVMIPELFAVQAVDSFRSNFDLDAALGEIKNIFKRVGDDDALGKKIDQIDTSQSGAEVRQQIRDLKLPQAMIERFDIIVAKKTGVALKKALDDEIKTAKNEVNIAGTFKTTLKIYGYILNFALLDSDNPFLMADEKKARNEKDSLGFARVMESSMTSPFARLWGRFQSANSKDLLKAMKELIGSLMKGEEQHALSFETSLDLLSFNDAKLFPTPAGALLPPPLTFILYSLMVRLKGKLPLTLAGQYQASAKSPMNLDFETLSDEARQEKLDKNDAVIEKGQQYGGLTIGLGSDKAPVSASIEVLFQLQAAWTAAVQRFDDQSNGIHYSGTGVDRKYDNGLHNMLWGPLIKDIFDYIEVSFTVGPKLELSNHVQWQLAYLFEDEQNLQNPKFASQFINQLKDLGGQIKLSCPISARLSVFAWQSDIMTAQLATLKKEEATFFDDVTLFGKDVVDSGAKVTWGVGVYTRTLYRHYQTPEEVYIGDQISVILGASKRPLDTTFSGEFLWADKGSELLGESNNTSERLTSLDNKNFRVSTKEAYLSEIADSSFKERNAEVLDEFDEVVSAALKISFNEKADSEIAPGVQSGNIKVLALSKNPGKSYTVDSDKKLWEMFEEKEEIYLKANILPKNRVVIGLSNDQPIKLKLPVVENIRGHVTRKGQDSLKFSVWFRNFKRQYEHVWVQLVETGDSVFDHPLDVKIQAWDETDEAFKKKPYSKWNLIRMQQDAGDKNKYTVEIPLAGLNPKQIEDEFDSWLEDFELDIGIKFGYFEEVDGDEYLLKTDLDDELNAKLDIEAYKPFMN</sequence>
<dbReference type="CDD" id="cd00118">
    <property type="entry name" value="LysM"/>
    <property type="match status" value="1"/>
</dbReference>